<organism evidence="7 8">
    <name type="scientific">Batrachochytrium salamandrivorans</name>
    <dbReference type="NCBI Taxonomy" id="1357716"/>
    <lineage>
        <taxon>Eukaryota</taxon>
        <taxon>Fungi</taxon>
        <taxon>Fungi incertae sedis</taxon>
        <taxon>Chytridiomycota</taxon>
        <taxon>Chytridiomycota incertae sedis</taxon>
        <taxon>Chytridiomycetes</taxon>
        <taxon>Rhizophydiales</taxon>
        <taxon>Rhizophydiales incertae sedis</taxon>
        <taxon>Batrachochytrium</taxon>
    </lineage>
</organism>
<evidence type="ECO:0000256" key="5">
    <source>
        <dbReference type="ARBA" id="ARBA00022840"/>
    </source>
</evidence>
<dbReference type="SUPFAM" id="SSF48403">
    <property type="entry name" value="Ankyrin repeat"/>
    <property type="match status" value="1"/>
</dbReference>
<protein>
    <recommendedName>
        <fullName evidence="6">Protein kinase domain-containing protein</fullName>
    </recommendedName>
</protein>
<comment type="similarity">
    <text evidence="1">Belongs to the protein kinase superfamily. TKL Ser/Thr protein kinase family.</text>
</comment>
<dbReference type="InterPro" id="IPR000719">
    <property type="entry name" value="Prot_kinase_dom"/>
</dbReference>
<dbReference type="SUPFAM" id="SSF56112">
    <property type="entry name" value="Protein kinase-like (PK-like)"/>
    <property type="match status" value="1"/>
</dbReference>
<dbReference type="PIRSF" id="PIRSF000654">
    <property type="entry name" value="Integrin-linked_kinase"/>
    <property type="match status" value="1"/>
</dbReference>
<dbReference type="Gene3D" id="1.10.510.10">
    <property type="entry name" value="Transferase(Phosphotransferase) domain 1"/>
    <property type="match status" value="1"/>
</dbReference>
<evidence type="ECO:0000313" key="8">
    <source>
        <dbReference type="Proteomes" id="UP001648503"/>
    </source>
</evidence>
<dbReference type="Pfam" id="PF12796">
    <property type="entry name" value="Ank_2"/>
    <property type="match status" value="1"/>
</dbReference>
<dbReference type="Pfam" id="PF07714">
    <property type="entry name" value="PK_Tyr_Ser-Thr"/>
    <property type="match status" value="1"/>
</dbReference>
<evidence type="ECO:0000256" key="2">
    <source>
        <dbReference type="ARBA" id="ARBA00022679"/>
    </source>
</evidence>
<dbReference type="PANTHER" id="PTHR44329:SF288">
    <property type="entry name" value="MITOGEN-ACTIVATED PROTEIN KINASE KINASE KINASE 20"/>
    <property type="match status" value="1"/>
</dbReference>
<dbReference type="InterPro" id="IPR002110">
    <property type="entry name" value="Ankyrin_rpt"/>
</dbReference>
<evidence type="ECO:0000256" key="3">
    <source>
        <dbReference type="ARBA" id="ARBA00022741"/>
    </source>
</evidence>
<dbReference type="Gene3D" id="1.25.40.20">
    <property type="entry name" value="Ankyrin repeat-containing domain"/>
    <property type="match status" value="1"/>
</dbReference>
<reference evidence="7 8" key="1">
    <citation type="submission" date="2021-02" db="EMBL/GenBank/DDBJ databases">
        <title>Variation within the Batrachochytrium salamandrivorans European outbreak.</title>
        <authorList>
            <person name="Kelly M."/>
            <person name="Pasmans F."/>
            <person name="Shea T.P."/>
            <person name="Munoz J.F."/>
            <person name="Carranza S."/>
            <person name="Cuomo C.A."/>
            <person name="Martel A."/>
        </authorList>
    </citation>
    <scope>NUCLEOTIDE SEQUENCE [LARGE SCALE GENOMIC DNA]</scope>
    <source>
        <strain evidence="7 8">AMFP18/2</strain>
    </source>
</reference>
<evidence type="ECO:0000256" key="4">
    <source>
        <dbReference type="ARBA" id="ARBA00022777"/>
    </source>
</evidence>
<dbReference type="PROSITE" id="PS50011">
    <property type="entry name" value="PROTEIN_KINASE_DOM"/>
    <property type="match status" value="1"/>
</dbReference>
<dbReference type="PANTHER" id="PTHR44329">
    <property type="entry name" value="SERINE/THREONINE-PROTEIN KINASE TNNI3K-RELATED"/>
    <property type="match status" value="1"/>
</dbReference>
<keyword evidence="8" id="KW-1185">Reference proteome</keyword>
<dbReference type="InterPro" id="IPR001245">
    <property type="entry name" value="Ser-Thr/Tyr_kinase_cat_dom"/>
</dbReference>
<sequence>MFLTGLPDLFDYAMKLGVHVNAANCAGDTALILSAKRGDLIAGNAQVDMANYHGNTSLHYASFWRHTDAAIYLAKIAGAHVNILNIYNKTPIQKTGGELQKILQDIANEQGFAVVKAQVQTKAEIEKATADKFSPNNWEISASSIQIIKPISQTQISTVYHGLWKTNHVAVKLPTFLDEISDDSVKLITKEISEIRKLNYPSLAPILAACITPPDMCYLTDYSETGNLSTFLHNPAIEMTSGQAMKIVIDVAQALVYLHDLKVPIIHGNLKSSNILLLPNGAIRLVEYGFNASLFNARNMFPNFLVDVEWLAPEVLAGDTITEPKCVDMYAFGMLLHEVVTRLHPYKNMNSMVIGMRVLVEDKRPEIPAYVPRALTQIMEQCWTRNYRSRPTAKSTASFLAAIRM</sequence>
<dbReference type="InterPro" id="IPR051681">
    <property type="entry name" value="Ser/Thr_Kinases-Pseudokinases"/>
</dbReference>
<dbReference type="Gene3D" id="3.30.200.20">
    <property type="entry name" value="Phosphorylase Kinase, domain 1"/>
    <property type="match status" value="1"/>
</dbReference>
<dbReference type="InterPro" id="IPR011009">
    <property type="entry name" value="Kinase-like_dom_sf"/>
</dbReference>
<name>A0ABQ8FJU1_9FUNG</name>
<gene>
    <name evidence="7" type="ORF">BASA50_003940</name>
</gene>
<feature type="domain" description="Protein kinase" evidence="6">
    <location>
        <begin position="145"/>
        <end position="400"/>
    </location>
</feature>
<dbReference type="InterPro" id="IPR036770">
    <property type="entry name" value="Ankyrin_rpt-contain_sf"/>
</dbReference>
<keyword evidence="2" id="KW-0808">Transferase</keyword>
<dbReference type="Proteomes" id="UP001648503">
    <property type="component" value="Unassembled WGS sequence"/>
</dbReference>
<comment type="caution">
    <text evidence="7">The sequence shown here is derived from an EMBL/GenBank/DDBJ whole genome shotgun (WGS) entry which is preliminary data.</text>
</comment>
<accession>A0ABQ8FJU1</accession>
<keyword evidence="4" id="KW-0418">Kinase</keyword>
<evidence type="ECO:0000256" key="1">
    <source>
        <dbReference type="ARBA" id="ARBA00005843"/>
    </source>
</evidence>
<evidence type="ECO:0000259" key="6">
    <source>
        <dbReference type="PROSITE" id="PS50011"/>
    </source>
</evidence>
<dbReference type="EMBL" id="JAFCIX010000116">
    <property type="protein sequence ID" value="KAH6598057.1"/>
    <property type="molecule type" value="Genomic_DNA"/>
</dbReference>
<evidence type="ECO:0000313" key="7">
    <source>
        <dbReference type="EMBL" id="KAH6598057.1"/>
    </source>
</evidence>
<keyword evidence="5" id="KW-0067">ATP-binding</keyword>
<proteinExistence type="inferred from homology"/>
<keyword evidence="3" id="KW-0547">Nucleotide-binding</keyword>